<feature type="region of interest" description="Disordered" evidence="1">
    <location>
        <begin position="1"/>
        <end position="59"/>
    </location>
</feature>
<proteinExistence type="predicted"/>
<evidence type="ECO:0000256" key="1">
    <source>
        <dbReference type="SAM" id="MobiDB-lite"/>
    </source>
</evidence>
<protein>
    <submittedName>
        <fullName evidence="2">Uncharacterized protein</fullName>
    </submittedName>
</protein>
<evidence type="ECO:0000313" key="3">
    <source>
        <dbReference type="Proteomes" id="UP000441389"/>
    </source>
</evidence>
<reference evidence="2 3" key="1">
    <citation type="submission" date="2019-12" db="EMBL/GenBank/DDBJ databases">
        <authorList>
            <person name="Huq M.A."/>
        </authorList>
    </citation>
    <scope>NUCLEOTIDE SEQUENCE [LARGE SCALE GENOMIC DNA]</scope>
    <source>
        <strain evidence="2 3">MAH-20</strain>
    </source>
</reference>
<keyword evidence="3" id="KW-1185">Reference proteome</keyword>
<comment type="caution">
    <text evidence="2">The sequence shown here is derived from an EMBL/GenBank/DDBJ whole genome shotgun (WGS) entry which is preliminary data.</text>
</comment>
<dbReference type="AlphaFoldDB" id="A0A6I4J125"/>
<name>A0A6I4J125_9SPHN</name>
<gene>
    <name evidence="2" type="ORF">GON01_04970</name>
</gene>
<dbReference type="RefSeq" id="WP_157026248.1">
    <property type="nucleotide sequence ID" value="NZ_WQMS01000006.1"/>
</dbReference>
<organism evidence="2 3">
    <name type="scientific">Sphingomonas horti</name>
    <dbReference type="NCBI Taxonomy" id="2682842"/>
    <lineage>
        <taxon>Bacteria</taxon>
        <taxon>Pseudomonadati</taxon>
        <taxon>Pseudomonadota</taxon>
        <taxon>Alphaproteobacteria</taxon>
        <taxon>Sphingomonadales</taxon>
        <taxon>Sphingomonadaceae</taxon>
        <taxon>Sphingomonas</taxon>
    </lineage>
</organism>
<dbReference type="EMBL" id="WQMS01000006">
    <property type="protein sequence ID" value="MVO77291.1"/>
    <property type="molecule type" value="Genomic_DNA"/>
</dbReference>
<feature type="compositionally biased region" description="Low complexity" evidence="1">
    <location>
        <begin position="18"/>
        <end position="27"/>
    </location>
</feature>
<accession>A0A6I4J125</accession>
<evidence type="ECO:0000313" key="2">
    <source>
        <dbReference type="EMBL" id="MVO77291.1"/>
    </source>
</evidence>
<dbReference type="Proteomes" id="UP000441389">
    <property type="component" value="Unassembled WGS sequence"/>
</dbReference>
<sequence length="70" mass="7487">MPGSDDGSTEENEGLDMAQSSPAAASKARARALHAQIESIKREHSAPLPAPGKESPRDFIARRMAQLSEE</sequence>